<evidence type="ECO:0000313" key="2">
    <source>
        <dbReference type="EMBL" id="KAK4126965.1"/>
    </source>
</evidence>
<dbReference type="RefSeq" id="XP_062650736.1">
    <property type="nucleotide sequence ID" value="XM_062796004.1"/>
</dbReference>
<dbReference type="GeneID" id="87832772"/>
<protein>
    <submittedName>
        <fullName evidence="2">Uncharacterized protein</fullName>
    </submittedName>
</protein>
<comment type="caution">
    <text evidence="2">The sequence shown here is derived from an EMBL/GenBank/DDBJ whole genome shotgun (WGS) entry which is preliminary data.</text>
</comment>
<proteinExistence type="predicted"/>
<gene>
    <name evidence="2" type="ORF">N657DRAFT_677670</name>
</gene>
<feature type="compositionally biased region" description="Low complexity" evidence="1">
    <location>
        <begin position="104"/>
        <end position="113"/>
    </location>
</feature>
<evidence type="ECO:0000313" key="3">
    <source>
        <dbReference type="Proteomes" id="UP001302602"/>
    </source>
</evidence>
<organism evidence="2 3">
    <name type="scientific">Parathielavia appendiculata</name>
    <dbReference type="NCBI Taxonomy" id="2587402"/>
    <lineage>
        <taxon>Eukaryota</taxon>
        <taxon>Fungi</taxon>
        <taxon>Dikarya</taxon>
        <taxon>Ascomycota</taxon>
        <taxon>Pezizomycotina</taxon>
        <taxon>Sordariomycetes</taxon>
        <taxon>Sordariomycetidae</taxon>
        <taxon>Sordariales</taxon>
        <taxon>Chaetomiaceae</taxon>
        <taxon>Parathielavia</taxon>
    </lineage>
</organism>
<accession>A0AAN6Z5Z4</accession>
<feature type="compositionally biased region" description="Polar residues" evidence="1">
    <location>
        <begin position="114"/>
        <end position="123"/>
    </location>
</feature>
<sequence length="280" mass="30775">MPPQYWAGRFMALHDRFHNELLEPFRLARINKAQIAKPSLPPLTSKASAAAQNNPSTSIYSVTRVSPSKHIPGSDRSTTDQDAHSRQPSRIPQSATSGAILQRSSYSSSGNSNQPDPESPFSTQSTLINEQLVTTVAHKHPLTITSKLPPSHPSRPLLTSTITSMTFTASATTDPRRSRLRNLGLCTATTSLRHIEATEAEAEGGDEARVRRALAHLERACLTDAARLSLRQWRMAVRINMPDNIINNNNKRDNMNTSIRITGMDMDTSLGEGDARWSDG</sequence>
<feature type="region of interest" description="Disordered" evidence="1">
    <location>
        <begin position="39"/>
        <end position="123"/>
    </location>
</feature>
<reference evidence="2" key="1">
    <citation type="journal article" date="2023" name="Mol. Phylogenet. Evol.">
        <title>Genome-scale phylogeny and comparative genomics of the fungal order Sordariales.</title>
        <authorList>
            <person name="Hensen N."/>
            <person name="Bonometti L."/>
            <person name="Westerberg I."/>
            <person name="Brannstrom I.O."/>
            <person name="Guillou S."/>
            <person name="Cros-Aarteil S."/>
            <person name="Calhoun S."/>
            <person name="Haridas S."/>
            <person name="Kuo A."/>
            <person name="Mondo S."/>
            <person name="Pangilinan J."/>
            <person name="Riley R."/>
            <person name="LaButti K."/>
            <person name="Andreopoulos B."/>
            <person name="Lipzen A."/>
            <person name="Chen C."/>
            <person name="Yan M."/>
            <person name="Daum C."/>
            <person name="Ng V."/>
            <person name="Clum A."/>
            <person name="Steindorff A."/>
            <person name="Ohm R.A."/>
            <person name="Martin F."/>
            <person name="Silar P."/>
            <person name="Natvig D.O."/>
            <person name="Lalanne C."/>
            <person name="Gautier V."/>
            <person name="Ament-Velasquez S.L."/>
            <person name="Kruys A."/>
            <person name="Hutchinson M.I."/>
            <person name="Powell A.J."/>
            <person name="Barry K."/>
            <person name="Miller A.N."/>
            <person name="Grigoriev I.V."/>
            <person name="Debuchy R."/>
            <person name="Gladieux P."/>
            <person name="Hiltunen Thoren M."/>
            <person name="Johannesson H."/>
        </authorList>
    </citation>
    <scope>NUCLEOTIDE SEQUENCE</scope>
    <source>
        <strain evidence="2">CBS 731.68</strain>
    </source>
</reference>
<evidence type="ECO:0000256" key="1">
    <source>
        <dbReference type="SAM" id="MobiDB-lite"/>
    </source>
</evidence>
<dbReference type="Proteomes" id="UP001302602">
    <property type="component" value="Unassembled WGS sequence"/>
</dbReference>
<name>A0AAN6Z5Z4_9PEZI</name>
<reference evidence="2" key="2">
    <citation type="submission" date="2023-05" db="EMBL/GenBank/DDBJ databases">
        <authorList>
            <consortium name="Lawrence Berkeley National Laboratory"/>
            <person name="Steindorff A."/>
            <person name="Hensen N."/>
            <person name="Bonometti L."/>
            <person name="Westerberg I."/>
            <person name="Brannstrom I.O."/>
            <person name="Guillou S."/>
            <person name="Cros-Aarteil S."/>
            <person name="Calhoun S."/>
            <person name="Haridas S."/>
            <person name="Kuo A."/>
            <person name="Mondo S."/>
            <person name="Pangilinan J."/>
            <person name="Riley R."/>
            <person name="Labutti K."/>
            <person name="Andreopoulos B."/>
            <person name="Lipzen A."/>
            <person name="Chen C."/>
            <person name="Yanf M."/>
            <person name="Daum C."/>
            <person name="Ng V."/>
            <person name="Clum A."/>
            <person name="Ohm R."/>
            <person name="Martin F."/>
            <person name="Silar P."/>
            <person name="Natvig D."/>
            <person name="Lalanne C."/>
            <person name="Gautier V."/>
            <person name="Ament-Velasquez S.L."/>
            <person name="Kruys A."/>
            <person name="Hutchinson M.I."/>
            <person name="Powell A.J."/>
            <person name="Barry K."/>
            <person name="Miller A.N."/>
            <person name="Grigoriev I.V."/>
            <person name="Debuchy R."/>
            <person name="Gladieux P."/>
            <person name="Thoren M.H."/>
            <person name="Johannesson H."/>
        </authorList>
    </citation>
    <scope>NUCLEOTIDE SEQUENCE</scope>
    <source>
        <strain evidence="2">CBS 731.68</strain>
    </source>
</reference>
<dbReference type="AlphaFoldDB" id="A0AAN6Z5Z4"/>
<keyword evidence="3" id="KW-1185">Reference proteome</keyword>
<dbReference type="EMBL" id="MU853224">
    <property type="protein sequence ID" value="KAK4126965.1"/>
    <property type="molecule type" value="Genomic_DNA"/>
</dbReference>
<feature type="compositionally biased region" description="Polar residues" evidence="1">
    <location>
        <begin position="86"/>
        <end position="103"/>
    </location>
</feature>
<feature type="compositionally biased region" description="Polar residues" evidence="1">
    <location>
        <begin position="45"/>
        <end position="66"/>
    </location>
</feature>